<evidence type="ECO:0000313" key="3">
    <source>
        <dbReference type="EMBL" id="MDK7186820.1"/>
    </source>
</evidence>
<dbReference type="InterPro" id="IPR028098">
    <property type="entry name" value="Glyco_trans_4-like_N"/>
</dbReference>
<dbReference type="EC" id="2.4.-.-" evidence="3"/>
<dbReference type="InterPro" id="IPR001296">
    <property type="entry name" value="Glyco_trans_1"/>
</dbReference>
<organism evidence="3 4">
    <name type="scientific">Facklamia hominis</name>
    <dbReference type="NCBI Taxonomy" id="178214"/>
    <lineage>
        <taxon>Bacteria</taxon>
        <taxon>Bacillati</taxon>
        <taxon>Bacillota</taxon>
        <taxon>Bacilli</taxon>
        <taxon>Lactobacillales</taxon>
        <taxon>Aerococcaceae</taxon>
        <taxon>Facklamia</taxon>
    </lineage>
</organism>
<dbReference type="Proteomes" id="UP001229251">
    <property type="component" value="Unassembled WGS sequence"/>
</dbReference>
<reference evidence="3" key="1">
    <citation type="submission" date="2023-05" db="EMBL/GenBank/DDBJ databases">
        <title>Cataloging the Phylogenetic Diversity of Human Bladder Bacteria.</title>
        <authorList>
            <person name="Du J."/>
        </authorList>
    </citation>
    <scope>NUCLEOTIDE SEQUENCE</scope>
    <source>
        <strain evidence="3">UMB1231</strain>
    </source>
</reference>
<protein>
    <submittedName>
        <fullName evidence="3">Glycosyltransferase family 4 protein</fullName>
        <ecNumber evidence="3">2.4.-.-</ecNumber>
    </submittedName>
</protein>
<sequence length="413" mass="46981">MKILHVIAQLPERTGSGVYYRNLVHSLSELGHQNGLVYAIQEPFNHDIQKDFVFPVQFLSENIPFPIAGMSDVMPYSNTVYSELTESQIAIWSDAFKKQLNNAKDTFKPDLVICHHLWYLCQITLDIFSDCPVVAISHSTDIRQAKRFPQLKERYVPDLSSLSAVFALSYENMADIQEVYQIDPKKIHVMGNGYNPEIFYANKKKTRSPQDPIKLIYAGKLVHSKGVFQLAQIYPSLKKKYPQIELHMIGMGEKAAKSQLHELACSSDIEGFFQYDPMPLQEDLADFMRQADIFILPSFYEGLPTIVLEAMACGLRTVVSQLPALHGLLESTLNSTGMIEYVPLPQLINQDQPVEADLPQFNQQLQLAIEKQIQRIQSNNPIASSTWEAIQAFSWPQLVQKEAKVLEEILSYR</sequence>
<dbReference type="RefSeq" id="WP_016647547.1">
    <property type="nucleotide sequence ID" value="NZ_JASOOE010000003.1"/>
</dbReference>
<proteinExistence type="predicted"/>
<accession>A0AAJ1Q3K4</accession>
<dbReference type="PANTHER" id="PTHR12526">
    <property type="entry name" value="GLYCOSYLTRANSFERASE"/>
    <property type="match status" value="1"/>
</dbReference>
<comment type="caution">
    <text evidence="3">The sequence shown here is derived from an EMBL/GenBank/DDBJ whole genome shotgun (WGS) entry which is preliminary data.</text>
</comment>
<evidence type="ECO:0000313" key="4">
    <source>
        <dbReference type="Proteomes" id="UP001229251"/>
    </source>
</evidence>
<feature type="domain" description="Glycosyl transferase family 1" evidence="1">
    <location>
        <begin position="202"/>
        <end position="324"/>
    </location>
</feature>
<keyword evidence="3" id="KW-0808">Transferase</keyword>
<dbReference type="Pfam" id="PF00534">
    <property type="entry name" value="Glycos_transf_1"/>
    <property type="match status" value="1"/>
</dbReference>
<gene>
    <name evidence="3" type="ORF">QP433_02375</name>
</gene>
<dbReference type="AlphaFoldDB" id="A0AAJ1Q3K4"/>
<dbReference type="Pfam" id="PF13439">
    <property type="entry name" value="Glyco_transf_4"/>
    <property type="match status" value="1"/>
</dbReference>
<dbReference type="EMBL" id="JASOOE010000003">
    <property type="protein sequence ID" value="MDK7186820.1"/>
    <property type="molecule type" value="Genomic_DNA"/>
</dbReference>
<name>A0AAJ1Q3K4_9LACT</name>
<dbReference type="Gene3D" id="3.40.50.2000">
    <property type="entry name" value="Glycogen Phosphorylase B"/>
    <property type="match status" value="2"/>
</dbReference>
<dbReference type="GO" id="GO:0016757">
    <property type="term" value="F:glycosyltransferase activity"/>
    <property type="evidence" value="ECO:0007669"/>
    <property type="project" value="UniProtKB-KW"/>
</dbReference>
<feature type="domain" description="Glycosyltransferase subfamily 4-like N-terminal" evidence="2">
    <location>
        <begin position="15"/>
        <end position="197"/>
    </location>
</feature>
<dbReference type="CDD" id="cd03801">
    <property type="entry name" value="GT4_PimA-like"/>
    <property type="match status" value="1"/>
</dbReference>
<dbReference type="SUPFAM" id="SSF53756">
    <property type="entry name" value="UDP-Glycosyltransferase/glycogen phosphorylase"/>
    <property type="match status" value="1"/>
</dbReference>
<evidence type="ECO:0000259" key="1">
    <source>
        <dbReference type="Pfam" id="PF00534"/>
    </source>
</evidence>
<evidence type="ECO:0000259" key="2">
    <source>
        <dbReference type="Pfam" id="PF13439"/>
    </source>
</evidence>
<keyword evidence="3" id="KW-0328">Glycosyltransferase</keyword>